<dbReference type="EMBL" id="FNQC01000045">
    <property type="protein sequence ID" value="SDZ59527.1"/>
    <property type="molecule type" value="Genomic_DNA"/>
</dbReference>
<reference evidence="1 2" key="1">
    <citation type="submission" date="2016-10" db="EMBL/GenBank/DDBJ databases">
        <authorList>
            <person name="Varghese N."/>
            <person name="Submissions S."/>
        </authorList>
    </citation>
    <scope>NUCLEOTIDE SEQUENCE [LARGE SCALE GENOMIC DNA]</scope>
    <source>
        <strain evidence="1 2">DSM 17997</strain>
    </source>
</reference>
<evidence type="ECO:0000313" key="1">
    <source>
        <dbReference type="EMBL" id="SDZ59527.1"/>
    </source>
</evidence>
<keyword evidence="2" id="KW-1185">Reference proteome</keyword>
<dbReference type="Proteomes" id="UP000199663">
    <property type="component" value="Unassembled WGS sequence"/>
</dbReference>
<feature type="non-terminal residue" evidence="1">
    <location>
        <position position="1"/>
    </location>
</feature>
<protein>
    <submittedName>
        <fullName evidence="1">Uncharacterized protein</fullName>
    </submittedName>
</protein>
<gene>
    <name evidence="1" type="ORF">SAMN05444412_1451</name>
</gene>
<accession>A0A1H3UB51</accession>
<sequence length="1111" mass="112997">FENGSFVYDGNAKSLAIAGELPEGTSVAYSNNSRTDVGSQTATATITGDNFTTLVLTATLAITPATVEGITFENGSFVFDGSAKLLVITGTLPEGTSVSYADNSRTDVGSQTATATITGDNFTTLVLNATLAITPATIEGIIFENGSFVFDGSAKSLEIAGELPQGTSVAYSNNSLTNVGSQTATATITGDNFTTLVLTATLAITPATVEGITFEDGSFVYDGNVKSLEIEGILPDGTSVAYGNNSLINVGSQTATATITGDNFTTLELTATLAITPATVEAITFENGSFVFDGSAKSLMITGTLPEGTSVSYANNYRTDVGSQTATATITGDNFTTLVLTATLAITPATVEGITFENGSFVFDGSAKSLIITGTLPEGTSVSYADNSRTDVGSQTATATITGDNFTTLVLTATLAITPATVEGITFGNGSFVFDGSAKSLEIEGILPEGTSVSYSNNSRTDVGSQTATATITGDNFTTLVLTATLSITPATVEGITFENGSFVYDGNAKSLEIEGILPEGTSVSYSNNSRTDVGSQTATATITGDNFTTLVLTAILAITPATVEGMTFGNGSFVYDGNAKSLEIEGILPEGTSVSYSNNSRTDVGSQKATATITGDNFTTLELTATLAITPATIEGITFENGSFVYDGNAKSLAIAGELPEGTSVAYSNNSLTIVGSLTATATISGDNFTTLVLTATLAITPAPVEGITFENGSFVFDGSAKSLAITGTLPEGTSVSYADNSRTDVGSQTATATITGDNFSTLELTATLAITPATIEGITFGNGSFVFDGSAKSLMITGTLPEGTSVSYADNSRTDVGSQTATATITGDNFTTLVLTATLAITPATVEGITFEDGSFVFDGSAKSLEIGGILPEGTSVAYSNNSLTNVGSQTATATITADNYSTLVLTATLAITPATVEGITFENGSFVFDGSAKSLEIEGILPEGTSVSYSNNSLTNVGSQTATATITGDNFTTLVLTATLAITPATIEGITFENGSFVFDGSAKSLAIAGELPEGTSVSYADNSRMDVGSQTATATISGDNFTTLVLTATLALTPATIEGITFENGSFVFDGSAKSLEIAGELPEGTSVSYSNNSLTNVGSQTATATI</sequence>
<dbReference type="RefSeq" id="WP_217631477.1">
    <property type="nucleotide sequence ID" value="NZ_FNQC01000045.1"/>
</dbReference>
<proteinExistence type="predicted"/>
<comment type="caution">
    <text evidence="1">The sequence shown here is derived from an EMBL/GenBank/DDBJ whole genome shotgun (WGS) entry which is preliminary data.</text>
</comment>
<evidence type="ECO:0000313" key="2">
    <source>
        <dbReference type="Proteomes" id="UP000199663"/>
    </source>
</evidence>
<name>A0A1H3UB51_9BACT</name>
<feature type="non-terminal residue" evidence="1">
    <location>
        <position position="1111"/>
    </location>
</feature>
<organism evidence="1 2">
    <name type="scientific">Rhodonellum ikkaensis</name>
    <dbReference type="NCBI Taxonomy" id="336829"/>
    <lineage>
        <taxon>Bacteria</taxon>
        <taxon>Pseudomonadati</taxon>
        <taxon>Bacteroidota</taxon>
        <taxon>Cytophagia</taxon>
        <taxon>Cytophagales</taxon>
        <taxon>Cytophagaceae</taxon>
        <taxon>Rhodonellum</taxon>
    </lineage>
</organism>